<evidence type="ECO:0000313" key="1">
    <source>
        <dbReference type="EMBL" id="TCO83866.1"/>
    </source>
</evidence>
<dbReference type="EMBL" id="SLXA01000011">
    <property type="protein sequence ID" value="TCO83866.1"/>
    <property type="molecule type" value="Genomic_DNA"/>
</dbReference>
<organism evidence="1 2">
    <name type="scientific">Frisingicoccus caecimuris</name>
    <dbReference type="NCBI Taxonomy" id="1796636"/>
    <lineage>
        <taxon>Bacteria</taxon>
        <taxon>Bacillati</taxon>
        <taxon>Bacillota</taxon>
        <taxon>Clostridia</taxon>
        <taxon>Lachnospirales</taxon>
        <taxon>Lachnospiraceae</taxon>
        <taxon>Frisingicoccus</taxon>
    </lineage>
</organism>
<dbReference type="OrthoDB" id="5393676at2"/>
<protein>
    <submittedName>
        <fullName evidence="1">Uncharacterized protein DUF3793</fullName>
    </submittedName>
</protein>
<sequence length="69" mass="7917">MLTWWRHQSLEVKIAGQCAPVLAGVKPSNMLVLENKHIRDVVRTLEGTGLSWRIVYLFGHATIFFKCHI</sequence>
<dbReference type="Proteomes" id="UP000295711">
    <property type="component" value="Unassembled WGS sequence"/>
</dbReference>
<gene>
    <name evidence="1" type="ORF">EV212_11110</name>
</gene>
<name>A0A4R2LBU5_9FIRM</name>
<evidence type="ECO:0000313" key="2">
    <source>
        <dbReference type="Proteomes" id="UP000295711"/>
    </source>
</evidence>
<dbReference type="AlphaFoldDB" id="A0A4R2LBU5"/>
<accession>A0A4R2LBU5</accession>
<keyword evidence="2" id="KW-1185">Reference proteome</keyword>
<comment type="caution">
    <text evidence="1">The sequence shown here is derived from an EMBL/GenBank/DDBJ whole genome shotgun (WGS) entry which is preliminary data.</text>
</comment>
<dbReference type="RefSeq" id="WP_132092765.1">
    <property type="nucleotide sequence ID" value="NZ_JANKAQ010000012.1"/>
</dbReference>
<proteinExistence type="predicted"/>
<reference evidence="1 2" key="1">
    <citation type="submission" date="2019-03" db="EMBL/GenBank/DDBJ databases">
        <title>Genomic Encyclopedia of Type Strains, Phase IV (KMG-IV): sequencing the most valuable type-strain genomes for metagenomic binning, comparative biology and taxonomic classification.</title>
        <authorList>
            <person name="Goeker M."/>
        </authorList>
    </citation>
    <scope>NUCLEOTIDE SEQUENCE [LARGE SCALE GENOMIC DNA]</scope>
    <source>
        <strain evidence="1 2">DSM 28559</strain>
    </source>
</reference>